<reference evidence="2 3" key="1">
    <citation type="submission" date="2012-02" db="EMBL/GenBank/DDBJ databases">
        <title>Complete genome sequence of Caldilinea aerophila DSM 14535 (= NBRC 102666).</title>
        <authorList>
            <person name="Oguchi A."/>
            <person name="Hosoyama A."/>
            <person name="Sekine M."/>
            <person name="Fukai R."/>
            <person name="Kato Y."/>
            <person name="Nakamura S."/>
            <person name="Hanada S."/>
            <person name="Yamazaki S."/>
            <person name="Fujita N."/>
        </authorList>
    </citation>
    <scope>NUCLEOTIDE SEQUENCE [LARGE SCALE GENOMIC DNA]</scope>
    <source>
        <strain evidence="3">DSM 14535 / JCM 11387 / NBRC 104270 / STL-6-O1</strain>
    </source>
</reference>
<keyword evidence="3" id="KW-1185">Reference proteome</keyword>
<keyword evidence="1" id="KW-0812">Transmembrane</keyword>
<feature type="transmembrane region" description="Helical" evidence="1">
    <location>
        <begin position="549"/>
        <end position="569"/>
    </location>
</feature>
<name>I0I5U4_CALAS</name>
<gene>
    <name evidence="2" type="ordered locus">CLDAP_25920</name>
</gene>
<dbReference type="EMBL" id="AP012337">
    <property type="protein sequence ID" value="BAM00632.1"/>
    <property type="molecule type" value="Genomic_DNA"/>
</dbReference>
<dbReference type="eggNOG" id="ENOG5032R6V">
    <property type="taxonomic scope" value="Bacteria"/>
</dbReference>
<evidence type="ECO:0000256" key="1">
    <source>
        <dbReference type="SAM" id="Phobius"/>
    </source>
</evidence>
<keyword evidence="1" id="KW-1133">Transmembrane helix</keyword>
<dbReference type="HOGENOM" id="CLU_474651_0_0_0"/>
<dbReference type="RefSeq" id="WP_014433861.1">
    <property type="nucleotide sequence ID" value="NC_017079.1"/>
</dbReference>
<evidence type="ECO:0000313" key="2">
    <source>
        <dbReference type="EMBL" id="BAM00632.1"/>
    </source>
</evidence>
<dbReference type="KEGG" id="cap:CLDAP_25920"/>
<sequence length="574" mass="62338">MAAAPATQRSAGGQYTVGDCNRIERSQLRNEIEAHVLAVLQNEAKPFDVDAIVARAWAELHMDAAIDAEVKRAVDSLMQSEDYLNRLLSGWWPEKAEEYAERVANDAFGSPGFRAKLDALSVAIGREVAKQVEAQFAQAASVALLCLQAYVGERYSQTFFELFASRVQQETQALALDSLSVPPPGVQVDHRLALTGVATIIGTQLIHRLSVKLSEKLAQRVAGRIVGRILGRAGSSFIPVAGWVVGIGLIVYDLWEGGQGALPQIQEALQSEEVKQKIRQEIADAVRDDLPEQASMIALETAASLLEQWQGFCDAYAYVCMVAEENADFRRLLQDTTLDEMESVAGLINFYMRQLGRAELDRALADGSLSLLLTMPDAALVILSETYSTAETLAWARLAGDALERVAAWGVHRRATPEEFTPATFTALISLPKEEMAQKLLALSAEKRAALLELPGDTLIQLLDTQPVADLDWLASYLLLSDQQQAQEAAAEVVEGRLAVGDLRNPAPLITPTMTSLFSSQLVTGAAEPGEEGVEAVTSVTNFALSNPLLLIGLLLVIIAGTGGAVWQWRRRHQ</sequence>
<proteinExistence type="predicted"/>
<evidence type="ECO:0000313" key="3">
    <source>
        <dbReference type="Proteomes" id="UP000007880"/>
    </source>
</evidence>
<organism evidence="2 3">
    <name type="scientific">Caldilinea aerophila (strain DSM 14535 / JCM 11387 / NBRC 104270 / STL-6-O1)</name>
    <dbReference type="NCBI Taxonomy" id="926550"/>
    <lineage>
        <taxon>Bacteria</taxon>
        <taxon>Bacillati</taxon>
        <taxon>Chloroflexota</taxon>
        <taxon>Caldilineae</taxon>
        <taxon>Caldilineales</taxon>
        <taxon>Caldilineaceae</taxon>
        <taxon>Caldilinea</taxon>
    </lineage>
</organism>
<accession>I0I5U4</accession>
<dbReference type="Proteomes" id="UP000007880">
    <property type="component" value="Chromosome"/>
</dbReference>
<dbReference type="AlphaFoldDB" id="I0I5U4"/>
<dbReference type="STRING" id="926550.CLDAP_25920"/>
<keyword evidence="1" id="KW-0472">Membrane</keyword>
<protein>
    <submittedName>
        <fullName evidence="2">Uncharacterized protein</fullName>
    </submittedName>
</protein>